<protein>
    <submittedName>
        <fullName evidence="2">Uncharacterized protein</fullName>
    </submittedName>
</protein>
<accession>E3QBR1</accession>
<name>E3QBR1_COLGM</name>
<gene>
    <name evidence="2" type="ORF">GLRG_03544</name>
</gene>
<proteinExistence type="predicted"/>
<dbReference type="EMBL" id="GG697340">
    <property type="protein sequence ID" value="EFQ28400.1"/>
    <property type="molecule type" value="Genomic_DNA"/>
</dbReference>
<organism evidence="3">
    <name type="scientific">Colletotrichum graminicola (strain M1.001 / M2 / FGSC 10212)</name>
    <name type="common">Maize anthracnose fungus</name>
    <name type="synonym">Glomerella graminicola</name>
    <dbReference type="NCBI Taxonomy" id="645133"/>
    <lineage>
        <taxon>Eukaryota</taxon>
        <taxon>Fungi</taxon>
        <taxon>Dikarya</taxon>
        <taxon>Ascomycota</taxon>
        <taxon>Pezizomycotina</taxon>
        <taxon>Sordariomycetes</taxon>
        <taxon>Hypocreomycetidae</taxon>
        <taxon>Glomerellales</taxon>
        <taxon>Glomerellaceae</taxon>
        <taxon>Colletotrichum</taxon>
        <taxon>Colletotrichum graminicola species complex</taxon>
    </lineage>
</organism>
<feature type="region of interest" description="Disordered" evidence="1">
    <location>
        <begin position="38"/>
        <end position="87"/>
    </location>
</feature>
<reference evidence="3" key="1">
    <citation type="journal article" date="2012" name="Nat. Genet.">
        <title>Lifestyle transitions in plant pathogenic Colletotrichum fungi deciphered by genome and transcriptome analyses.</title>
        <authorList>
            <person name="O'Connell R.J."/>
            <person name="Thon M.R."/>
            <person name="Hacquard S."/>
            <person name="Amyotte S.G."/>
            <person name="Kleemann J."/>
            <person name="Torres M.F."/>
            <person name="Damm U."/>
            <person name="Buiate E.A."/>
            <person name="Epstein L."/>
            <person name="Alkan N."/>
            <person name="Altmueller J."/>
            <person name="Alvarado-Balderrama L."/>
            <person name="Bauser C.A."/>
            <person name="Becker C."/>
            <person name="Birren B.W."/>
            <person name="Chen Z."/>
            <person name="Choi J."/>
            <person name="Crouch J.A."/>
            <person name="Duvick J.P."/>
            <person name="Farman M.A."/>
            <person name="Gan P."/>
            <person name="Heiman D."/>
            <person name="Henrissat B."/>
            <person name="Howard R.J."/>
            <person name="Kabbage M."/>
            <person name="Koch C."/>
            <person name="Kracher B."/>
            <person name="Kubo Y."/>
            <person name="Law A.D."/>
            <person name="Lebrun M.-H."/>
            <person name="Lee Y.-H."/>
            <person name="Miyara I."/>
            <person name="Moore N."/>
            <person name="Neumann U."/>
            <person name="Nordstroem K."/>
            <person name="Panaccione D.G."/>
            <person name="Panstruga R."/>
            <person name="Place M."/>
            <person name="Proctor R.H."/>
            <person name="Prusky D."/>
            <person name="Rech G."/>
            <person name="Reinhardt R."/>
            <person name="Rollins J.A."/>
            <person name="Rounsley S."/>
            <person name="Schardl C.L."/>
            <person name="Schwartz D.C."/>
            <person name="Shenoy N."/>
            <person name="Shirasu K."/>
            <person name="Sikhakolli U.R."/>
            <person name="Stueber K."/>
            <person name="Sukno S.A."/>
            <person name="Sweigard J.A."/>
            <person name="Takano Y."/>
            <person name="Takahara H."/>
            <person name="Trail F."/>
            <person name="van der Does H.C."/>
            <person name="Voll L.M."/>
            <person name="Will I."/>
            <person name="Young S."/>
            <person name="Zeng Q."/>
            <person name="Zhang J."/>
            <person name="Zhou S."/>
            <person name="Dickman M.B."/>
            <person name="Schulze-Lefert P."/>
            <person name="Ver Loren van Themaat E."/>
            <person name="Ma L.-J."/>
            <person name="Vaillancourt L.J."/>
        </authorList>
    </citation>
    <scope>NUCLEOTIDE SEQUENCE [LARGE SCALE GENOMIC DNA]</scope>
    <source>
        <strain evidence="3">M1.001 / M2 / FGSC 10212</strain>
    </source>
</reference>
<evidence type="ECO:0000313" key="2">
    <source>
        <dbReference type="EMBL" id="EFQ28400.1"/>
    </source>
</evidence>
<sequence length="142" mass="16137">MGRQVWSRGSRDGCIRASMCSEGSPVMRVRTWITGAANGPSIGEEAEKTSAGISPGWGSMGVSKGLHRTEQDRRCKEHGRRQAGQGAWKTKVRTIGWREAADRYVPSRGWQAMYLPKARYKYFPRPGRGVRWEKTYEMPYLR</sequence>
<dbReference type="GeneID" id="24408909"/>
<dbReference type="AlphaFoldDB" id="E3QBR1"/>
<dbReference type="HOGENOM" id="CLU_1815659_0_0_1"/>
<dbReference type="Proteomes" id="UP000008782">
    <property type="component" value="Unassembled WGS sequence"/>
</dbReference>
<keyword evidence="3" id="KW-1185">Reference proteome</keyword>
<dbReference type="VEuPathDB" id="FungiDB:GLRG_03544"/>
<dbReference type="RefSeq" id="XP_008092420.1">
    <property type="nucleotide sequence ID" value="XM_008094229.1"/>
</dbReference>
<evidence type="ECO:0000313" key="3">
    <source>
        <dbReference type="Proteomes" id="UP000008782"/>
    </source>
</evidence>
<evidence type="ECO:0000256" key="1">
    <source>
        <dbReference type="SAM" id="MobiDB-lite"/>
    </source>
</evidence>